<dbReference type="Gene3D" id="2.160.20.10">
    <property type="entry name" value="Single-stranded right-handed beta-helix, Pectin lyase-like"/>
    <property type="match status" value="1"/>
</dbReference>
<dbReference type="InterPro" id="IPR012334">
    <property type="entry name" value="Pectin_lyas_fold"/>
</dbReference>
<dbReference type="SUPFAM" id="SSF51126">
    <property type="entry name" value="Pectin lyase-like"/>
    <property type="match status" value="1"/>
</dbReference>
<accession>A0A0F9CJI6</accession>
<dbReference type="InterPro" id="IPR011050">
    <property type="entry name" value="Pectin_lyase_fold/virulence"/>
</dbReference>
<feature type="region of interest" description="Disordered" evidence="1">
    <location>
        <begin position="208"/>
        <end position="230"/>
    </location>
</feature>
<name>A0A0F9CJI6_9ZZZZ</name>
<proteinExistence type="predicted"/>
<organism evidence="2">
    <name type="scientific">marine sediment metagenome</name>
    <dbReference type="NCBI Taxonomy" id="412755"/>
    <lineage>
        <taxon>unclassified sequences</taxon>
        <taxon>metagenomes</taxon>
        <taxon>ecological metagenomes</taxon>
    </lineage>
</organism>
<reference evidence="2" key="1">
    <citation type="journal article" date="2015" name="Nature">
        <title>Complex archaea that bridge the gap between prokaryotes and eukaryotes.</title>
        <authorList>
            <person name="Spang A."/>
            <person name="Saw J.H."/>
            <person name="Jorgensen S.L."/>
            <person name="Zaremba-Niedzwiedzka K."/>
            <person name="Martijn J."/>
            <person name="Lind A.E."/>
            <person name="van Eijk R."/>
            <person name="Schleper C."/>
            <person name="Guy L."/>
            <person name="Ettema T.J."/>
        </authorList>
    </citation>
    <scope>NUCLEOTIDE SEQUENCE</scope>
</reference>
<evidence type="ECO:0000313" key="2">
    <source>
        <dbReference type="EMBL" id="KKL49254.1"/>
    </source>
</evidence>
<dbReference type="AlphaFoldDB" id="A0A0F9CJI6"/>
<comment type="caution">
    <text evidence="2">The sequence shown here is derived from an EMBL/GenBank/DDBJ whole genome shotgun (WGS) entry which is preliminary data.</text>
</comment>
<protein>
    <recommendedName>
        <fullName evidence="3">Right handed beta helix domain-containing protein</fullName>
    </recommendedName>
</protein>
<evidence type="ECO:0008006" key="3">
    <source>
        <dbReference type="Google" id="ProtNLM"/>
    </source>
</evidence>
<evidence type="ECO:0000256" key="1">
    <source>
        <dbReference type="SAM" id="MobiDB-lite"/>
    </source>
</evidence>
<dbReference type="EMBL" id="LAZR01033023">
    <property type="protein sequence ID" value="KKL49254.1"/>
    <property type="molecule type" value="Genomic_DNA"/>
</dbReference>
<gene>
    <name evidence="2" type="ORF">LCGC14_2317350</name>
</gene>
<sequence length="230" mass="25015">MRKRPVGGEIRYCLFVNDTIKPFAGDGFGGNYVGGIDMMWLKGWTIADNVFIGIRGRTGGGRGAVFIWIHSEDVVVERNVFVNCDRSICFGNPSGSPVHMTRGIVRNNFIVTGVGQGIEMCRTVDTLVAHNTVVALPAHRSAVQFHQGAKGARFVNNIVRGRLRLADDVAGKDNVGGEQAGWFRNEAIGDLHLTAKAAAIGKVKRLQDAPEDFDRRKRKAATTPGADDRP</sequence>